<comment type="similarity">
    <text evidence="5">Belongs to the TatC family.</text>
</comment>
<comment type="subunit">
    <text evidence="5">The Tat system comprises two distinct complexes: a TatABC complex, containing multiple copies of TatA, TatB and TatC subunits, and a separate TatA complex, containing only TatA subunits. Substrates initially bind to the TatABC complex, which probably triggers association of the separate TatA complex to form the active translocon.</text>
</comment>
<dbReference type="RefSeq" id="WP_143871130.1">
    <property type="nucleotide sequence ID" value="NZ_CP041660.1"/>
</dbReference>
<accession>A0ABV1RGH4</accession>
<feature type="transmembrane region" description="Helical" evidence="5">
    <location>
        <begin position="72"/>
        <end position="93"/>
    </location>
</feature>
<dbReference type="NCBIfam" id="TIGR00945">
    <property type="entry name" value="tatC"/>
    <property type="match status" value="1"/>
</dbReference>
<keyword evidence="5" id="KW-0813">Transport</keyword>
<comment type="subcellular location">
    <subcellularLocation>
        <location evidence="5">Cell membrane</location>
        <topology evidence="5">Multi-pass membrane protein</topology>
    </subcellularLocation>
    <subcellularLocation>
        <location evidence="1">Membrane</location>
        <topology evidence="1">Multi-pass membrane protein</topology>
    </subcellularLocation>
</comment>
<evidence type="ECO:0000256" key="3">
    <source>
        <dbReference type="ARBA" id="ARBA00022989"/>
    </source>
</evidence>
<dbReference type="InterPro" id="IPR002033">
    <property type="entry name" value="TatC"/>
</dbReference>
<feature type="transmembrane region" description="Helical" evidence="5">
    <location>
        <begin position="21"/>
        <end position="43"/>
    </location>
</feature>
<dbReference type="PROSITE" id="PS01218">
    <property type="entry name" value="TATC"/>
    <property type="match status" value="1"/>
</dbReference>
<sequence>MNDSQPLIAHLTELRNRLLKTVMVVLIIFAASVMFANDIYHWIALPLIEALPESTSMIATGVATPFLTPFKLTMVLSIFAAMPYALYHIWAFIAPALYKHEKRLIAPLMFSSSLLFYAGMAFAYFVVFPLAFPFFVGSAPEGVTVSTDINSYLDFVLKLFFAFGLAFEIPIAIVLMVWAGITTPAALAEKRRFVIVGVFVFGMLLTPPDVISQTLLAIPMWLLFEVGLMCARLYYKPEDAAQSDDEKESDSIIKQDDK</sequence>
<comment type="caution">
    <text evidence="6">The sequence shown here is derived from an EMBL/GenBank/DDBJ whole genome shotgun (WGS) entry which is preliminary data.</text>
</comment>
<feature type="transmembrane region" description="Helical" evidence="5">
    <location>
        <begin position="155"/>
        <end position="181"/>
    </location>
</feature>
<gene>
    <name evidence="5 6" type="primary">tatC</name>
    <name evidence="6" type="ORF">ABS311_08155</name>
</gene>
<dbReference type="EMBL" id="JBELOE010000152">
    <property type="protein sequence ID" value="MER2491855.1"/>
    <property type="molecule type" value="Genomic_DNA"/>
</dbReference>
<comment type="function">
    <text evidence="5">Part of the twin-arginine translocation (Tat) system that transports large folded proteins containing a characteristic twin-arginine motif in their signal peptide across membranes. Together with TatB, TatC is part of a receptor directly interacting with Tat signal peptides.</text>
</comment>
<comment type="caution">
    <text evidence="5">Lacks conserved residue(s) required for the propagation of feature annotation.</text>
</comment>
<dbReference type="PANTHER" id="PTHR30371:SF0">
    <property type="entry name" value="SEC-INDEPENDENT PROTEIN TRANSLOCASE PROTEIN TATC, CHLOROPLASTIC-RELATED"/>
    <property type="match status" value="1"/>
</dbReference>
<dbReference type="PANTHER" id="PTHR30371">
    <property type="entry name" value="SEC-INDEPENDENT PROTEIN TRANSLOCASE PROTEIN TATC"/>
    <property type="match status" value="1"/>
</dbReference>
<evidence type="ECO:0000256" key="5">
    <source>
        <dbReference type="HAMAP-Rule" id="MF_00902"/>
    </source>
</evidence>
<reference evidence="6 7" key="1">
    <citation type="submission" date="2024-06" db="EMBL/GenBank/DDBJ databases">
        <authorList>
            <person name="Chen R.Y."/>
        </authorList>
    </citation>
    <scope>NUCLEOTIDE SEQUENCE [LARGE SCALE GENOMIC DNA]</scope>
    <source>
        <strain evidence="6 7">D2</strain>
    </source>
</reference>
<dbReference type="InterPro" id="IPR019820">
    <property type="entry name" value="Sec-indep_translocase_CS"/>
</dbReference>
<keyword evidence="5" id="KW-0653">Protein transport</keyword>
<keyword evidence="5" id="KW-1003">Cell membrane</keyword>
<dbReference type="HAMAP" id="MF_00902">
    <property type="entry name" value="TatC"/>
    <property type="match status" value="1"/>
</dbReference>
<evidence type="ECO:0000313" key="7">
    <source>
        <dbReference type="Proteomes" id="UP001467690"/>
    </source>
</evidence>
<protein>
    <recommendedName>
        <fullName evidence="5">Sec-independent protein translocase protein TatC</fullName>
    </recommendedName>
</protein>
<keyword evidence="4 5" id="KW-0472">Membrane</keyword>
<keyword evidence="5" id="KW-0811">Translocation</keyword>
<dbReference type="Pfam" id="PF00902">
    <property type="entry name" value="TatC"/>
    <property type="match status" value="1"/>
</dbReference>
<keyword evidence="7" id="KW-1185">Reference proteome</keyword>
<dbReference type="Proteomes" id="UP001467690">
    <property type="component" value="Unassembled WGS sequence"/>
</dbReference>
<feature type="transmembrane region" description="Helical" evidence="5">
    <location>
        <begin position="193"/>
        <end position="211"/>
    </location>
</feature>
<evidence type="ECO:0000256" key="2">
    <source>
        <dbReference type="ARBA" id="ARBA00022692"/>
    </source>
</evidence>
<feature type="transmembrane region" description="Helical" evidence="5">
    <location>
        <begin position="114"/>
        <end position="135"/>
    </location>
</feature>
<evidence type="ECO:0000256" key="1">
    <source>
        <dbReference type="ARBA" id="ARBA00004141"/>
    </source>
</evidence>
<dbReference type="PRINTS" id="PR01840">
    <property type="entry name" value="TATCFAMILY"/>
</dbReference>
<keyword evidence="3 5" id="KW-1133">Transmembrane helix</keyword>
<evidence type="ECO:0000313" key="6">
    <source>
        <dbReference type="EMBL" id="MER2491855.1"/>
    </source>
</evidence>
<name>A0ABV1RGH4_9ALTE</name>
<organism evidence="6 7">
    <name type="scientific">Catenovulum sediminis</name>
    <dbReference type="NCBI Taxonomy" id="1740262"/>
    <lineage>
        <taxon>Bacteria</taxon>
        <taxon>Pseudomonadati</taxon>
        <taxon>Pseudomonadota</taxon>
        <taxon>Gammaproteobacteria</taxon>
        <taxon>Alteromonadales</taxon>
        <taxon>Alteromonadaceae</taxon>
        <taxon>Catenovulum</taxon>
    </lineage>
</organism>
<keyword evidence="2 5" id="KW-0812">Transmembrane</keyword>
<proteinExistence type="inferred from homology"/>
<evidence type="ECO:0000256" key="4">
    <source>
        <dbReference type="ARBA" id="ARBA00023136"/>
    </source>
</evidence>